<evidence type="ECO:0000313" key="4">
    <source>
        <dbReference type="Proteomes" id="UP000442533"/>
    </source>
</evidence>
<sequence length="191" mass="20746">MGTFFAIALLFPFSAAAWEFLNIEGEGAGTLNACAAIQDYRDSFVIVRLYGDVLDIVFHHQDFALPYDQVLGPVGVDLDGAIYIAAASTFARGGSDTHSTTSTVQMLFKPDEFGKIFNAFRNGRMLRVVFPNGDSYSIPLAGSARALNMASDCWRAKQTGPDEKNPFVVPEQKNPFQTPASQPGNPFEVPA</sequence>
<accession>A0A844H4K5</accession>
<dbReference type="AlphaFoldDB" id="A0A844H4K5"/>
<keyword evidence="2" id="KW-0732">Signal</keyword>
<keyword evidence="4" id="KW-1185">Reference proteome</keyword>
<evidence type="ECO:0000256" key="1">
    <source>
        <dbReference type="SAM" id="MobiDB-lite"/>
    </source>
</evidence>
<reference evidence="3 4" key="1">
    <citation type="submission" date="2019-11" db="EMBL/GenBank/DDBJ databases">
        <authorList>
            <person name="Dong K."/>
        </authorList>
    </citation>
    <scope>NUCLEOTIDE SEQUENCE [LARGE SCALE GENOMIC DNA]</scope>
    <source>
        <strain evidence="3 4">JCM 17370</strain>
    </source>
</reference>
<feature type="chain" id="PRO_5032892035" evidence="2">
    <location>
        <begin position="18"/>
        <end position="191"/>
    </location>
</feature>
<feature type="signal peptide" evidence="2">
    <location>
        <begin position="1"/>
        <end position="17"/>
    </location>
</feature>
<gene>
    <name evidence="3" type="ORF">GL279_02300</name>
</gene>
<name>A0A844H4K5_9RHOB</name>
<dbReference type="EMBL" id="WMIF01000002">
    <property type="protein sequence ID" value="MTH33427.1"/>
    <property type="molecule type" value="Genomic_DNA"/>
</dbReference>
<proteinExistence type="predicted"/>
<feature type="compositionally biased region" description="Polar residues" evidence="1">
    <location>
        <begin position="174"/>
        <end position="184"/>
    </location>
</feature>
<organism evidence="3 4">
    <name type="scientific">Paracoccus limosus</name>
    <dbReference type="NCBI Taxonomy" id="913252"/>
    <lineage>
        <taxon>Bacteria</taxon>
        <taxon>Pseudomonadati</taxon>
        <taxon>Pseudomonadota</taxon>
        <taxon>Alphaproteobacteria</taxon>
        <taxon>Rhodobacterales</taxon>
        <taxon>Paracoccaceae</taxon>
        <taxon>Paracoccus</taxon>
    </lineage>
</organism>
<dbReference type="Proteomes" id="UP000442533">
    <property type="component" value="Unassembled WGS sequence"/>
</dbReference>
<evidence type="ECO:0000313" key="3">
    <source>
        <dbReference type="EMBL" id="MTH33427.1"/>
    </source>
</evidence>
<comment type="caution">
    <text evidence="3">The sequence shown here is derived from an EMBL/GenBank/DDBJ whole genome shotgun (WGS) entry which is preliminary data.</text>
</comment>
<protein>
    <submittedName>
        <fullName evidence="3">Uncharacterized protein</fullName>
    </submittedName>
</protein>
<feature type="region of interest" description="Disordered" evidence="1">
    <location>
        <begin position="157"/>
        <end position="191"/>
    </location>
</feature>
<evidence type="ECO:0000256" key="2">
    <source>
        <dbReference type="SAM" id="SignalP"/>
    </source>
</evidence>